<protein>
    <submittedName>
        <fullName evidence="1">Uncharacterized protein</fullName>
    </submittedName>
</protein>
<reference evidence="1 2" key="1">
    <citation type="submission" date="2019-02" db="EMBL/GenBank/DDBJ databases">
        <title>From farm to fork: dissemination of Tn554::fexA-optrA in linezolid-resistant Enterococcus faecalis clones from chicken feces and meat in Tunisia.</title>
        <authorList>
            <person name="Tedim A.P."/>
            <person name="Elghaieb H."/>
            <person name="Abbassi M.S."/>
            <person name="Novais C."/>
            <person name="Hassen A."/>
            <person name="Peixe L."/>
            <person name="Freitas A.R."/>
        </authorList>
    </citation>
    <scope>NUCLEOTIDE SEQUENCE [LARGE SCALE GENOMIC DNA]</scope>
    <source>
        <strain evidence="1 2">728T</strain>
    </source>
</reference>
<dbReference type="RefSeq" id="WP_002399403.1">
    <property type="nucleotide sequence ID" value="NZ_BLPO01000002.1"/>
</dbReference>
<gene>
    <name evidence="1" type="ORF">EU507_03800</name>
</gene>
<dbReference type="EMBL" id="SEWT01000002">
    <property type="protein sequence ID" value="RYU34600.1"/>
    <property type="molecule type" value="Genomic_DNA"/>
</dbReference>
<evidence type="ECO:0000313" key="2">
    <source>
        <dbReference type="Proteomes" id="UP000292223"/>
    </source>
</evidence>
<comment type="caution">
    <text evidence="1">The sequence shown here is derived from an EMBL/GenBank/DDBJ whole genome shotgun (WGS) entry which is preliminary data.</text>
</comment>
<dbReference type="AlphaFoldDB" id="A0A8B3RXH8"/>
<evidence type="ECO:0000313" key="1">
    <source>
        <dbReference type="EMBL" id="RYU34600.1"/>
    </source>
</evidence>
<accession>A0A8B3RXH8</accession>
<name>A0A8B3RXH8_ENTFL</name>
<sequence length="117" mass="14033">MSKLNQLIGFLEEQLTVSEPTPDYTRHNQEIITYIEYLKSMKQPQLNENQQIVLDWLKDRFNETEIKASCTGYLWKLHQSYIDDEADEAGIAYEELSYEEEAEMVRVFAEWFEQERK</sequence>
<dbReference type="Proteomes" id="UP000292223">
    <property type="component" value="Unassembled WGS sequence"/>
</dbReference>
<organism evidence="1 2">
    <name type="scientific">Enterococcus faecalis</name>
    <name type="common">Streptococcus faecalis</name>
    <dbReference type="NCBI Taxonomy" id="1351"/>
    <lineage>
        <taxon>Bacteria</taxon>
        <taxon>Bacillati</taxon>
        <taxon>Bacillota</taxon>
        <taxon>Bacilli</taxon>
        <taxon>Lactobacillales</taxon>
        <taxon>Enterococcaceae</taxon>
        <taxon>Enterococcus</taxon>
    </lineage>
</organism>
<proteinExistence type="predicted"/>